<dbReference type="Proteomes" id="UP000484164">
    <property type="component" value="Unassembled WGS sequence"/>
</dbReference>
<protein>
    <submittedName>
        <fullName evidence="10">Heme-copper oxidase subunit III</fullName>
    </submittedName>
</protein>
<dbReference type="GO" id="GO:0005886">
    <property type="term" value="C:plasma membrane"/>
    <property type="evidence" value="ECO:0007669"/>
    <property type="project" value="UniProtKB-SubCell"/>
</dbReference>
<evidence type="ECO:0000256" key="6">
    <source>
        <dbReference type="ARBA" id="ARBA00023136"/>
    </source>
</evidence>
<evidence type="ECO:0000256" key="5">
    <source>
        <dbReference type="ARBA" id="ARBA00022989"/>
    </source>
</evidence>
<feature type="transmembrane region" description="Helical" evidence="8">
    <location>
        <begin position="132"/>
        <end position="156"/>
    </location>
</feature>
<dbReference type="PROSITE" id="PS50253">
    <property type="entry name" value="COX3"/>
    <property type="match status" value="1"/>
</dbReference>
<evidence type="ECO:0000313" key="11">
    <source>
        <dbReference type="Proteomes" id="UP000484164"/>
    </source>
</evidence>
<dbReference type="Pfam" id="PF00510">
    <property type="entry name" value="COX3"/>
    <property type="match status" value="1"/>
</dbReference>
<dbReference type="AlphaFoldDB" id="A0A6L3ZFW7"/>
<reference evidence="10 11" key="1">
    <citation type="submission" date="2019-10" db="EMBL/GenBank/DDBJ databases">
        <title>Genome sequence of Phaeocystidibacter marisrubri JCM30614 (type strain).</title>
        <authorList>
            <person name="Bowman J.P."/>
        </authorList>
    </citation>
    <scope>NUCLEOTIDE SEQUENCE [LARGE SCALE GENOMIC DNA]</scope>
    <source>
        <strain evidence="10 11">JCM 30614</strain>
    </source>
</reference>
<evidence type="ECO:0000256" key="8">
    <source>
        <dbReference type="SAM" id="Phobius"/>
    </source>
</evidence>
<dbReference type="SUPFAM" id="SSF81452">
    <property type="entry name" value="Cytochrome c oxidase subunit III-like"/>
    <property type="match status" value="1"/>
</dbReference>
<feature type="transmembrane region" description="Helical" evidence="8">
    <location>
        <begin position="91"/>
        <end position="112"/>
    </location>
</feature>
<dbReference type="GO" id="GO:0019646">
    <property type="term" value="P:aerobic electron transport chain"/>
    <property type="evidence" value="ECO:0007669"/>
    <property type="project" value="InterPro"/>
</dbReference>
<keyword evidence="4 7" id="KW-0812">Transmembrane</keyword>
<evidence type="ECO:0000256" key="3">
    <source>
        <dbReference type="ARBA" id="ARBA00022475"/>
    </source>
</evidence>
<evidence type="ECO:0000256" key="4">
    <source>
        <dbReference type="ARBA" id="ARBA00022692"/>
    </source>
</evidence>
<feature type="domain" description="Heme-copper oxidase subunit III family profile" evidence="9">
    <location>
        <begin position="20"/>
        <end position="196"/>
    </location>
</feature>
<comment type="similarity">
    <text evidence="2 7">Belongs to the cytochrome c oxidase subunit 3 family.</text>
</comment>
<dbReference type="Gene3D" id="1.20.120.80">
    <property type="entry name" value="Cytochrome c oxidase, subunit III, four-helix bundle"/>
    <property type="match status" value="1"/>
</dbReference>
<comment type="subcellular location">
    <subcellularLocation>
        <location evidence="1 7">Cell membrane</location>
        <topology evidence="1 7">Multi-pass membrane protein</topology>
    </subcellularLocation>
</comment>
<name>A0A6L3ZFW7_9FLAO</name>
<feature type="transmembrane region" description="Helical" evidence="8">
    <location>
        <begin position="168"/>
        <end position="195"/>
    </location>
</feature>
<evidence type="ECO:0000256" key="1">
    <source>
        <dbReference type="ARBA" id="ARBA00004651"/>
    </source>
</evidence>
<dbReference type="OrthoDB" id="679789at2"/>
<dbReference type="GO" id="GO:0004129">
    <property type="term" value="F:cytochrome-c oxidase activity"/>
    <property type="evidence" value="ECO:0007669"/>
    <property type="project" value="InterPro"/>
</dbReference>
<dbReference type="InterPro" id="IPR000298">
    <property type="entry name" value="Cyt_c_oxidase-like_su3"/>
</dbReference>
<feature type="transmembrane region" description="Helical" evidence="8">
    <location>
        <begin position="60"/>
        <end position="79"/>
    </location>
</feature>
<comment type="caution">
    <text evidence="10">The sequence shown here is derived from an EMBL/GenBank/DDBJ whole genome shotgun (WGS) entry which is preliminary data.</text>
</comment>
<keyword evidence="6 8" id="KW-0472">Membrane</keyword>
<proteinExistence type="inferred from homology"/>
<dbReference type="PANTHER" id="PTHR11403:SF2">
    <property type="entry name" value="CYTOCHROME BO(3) UBIQUINOL OXIDASE SUBUNIT 3"/>
    <property type="match status" value="1"/>
</dbReference>
<evidence type="ECO:0000313" key="10">
    <source>
        <dbReference type="EMBL" id="KAB2816936.1"/>
    </source>
</evidence>
<dbReference type="InterPro" id="IPR035973">
    <property type="entry name" value="Cyt_c_oxidase_su3-like_sf"/>
</dbReference>
<gene>
    <name evidence="10" type="ORF">F8C82_00635</name>
</gene>
<dbReference type="EMBL" id="WBVQ01000001">
    <property type="protein sequence ID" value="KAB2816936.1"/>
    <property type="molecule type" value="Genomic_DNA"/>
</dbReference>
<dbReference type="CDD" id="cd00386">
    <property type="entry name" value="Heme_Cu_Oxidase_III_like"/>
    <property type="match status" value="1"/>
</dbReference>
<organism evidence="10 11">
    <name type="scientific">Phaeocystidibacter marisrubri</name>
    <dbReference type="NCBI Taxonomy" id="1577780"/>
    <lineage>
        <taxon>Bacteria</taxon>
        <taxon>Pseudomonadati</taxon>
        <taxon>Bacteroidota</taxon>
        <taxon>Flavobacteriia</taxon>
        <taxon>Flavobacteriales</taxon>
        <taxon>Phaeocystidibacteraceae</taxon>
        <taxon>Phaeocystidibacter</taxon>
    </lineage>
</organism>
<dbReference type="InterPro" id="IPR024791">
    <property type="entry name" value="Cyt_c/ubiquinol_Oxase_su3"/>
</dbReference>
<keyword evidence="3" id="KW-1003">Cell membrane</keyword>
<accession>A0A6L3ZFW7</accession>
<evidence type="ECO:0000259" key="9">
    <source>
        <dbReference type="PROSITE" id="PS50253"/>
    </source>
</evidence>
<evidence type="ECO:0000256" key="2">
    <source>
        <dbReference type="ARBA" id="ARBA00010581"/>
    </source>
</evidence>
<dbReference type="InterPro" id="IPR013833">
    <property type="entry name" value="Cyt_c_oxidase_su3_a-hlx"/>
</dbReference>
<sequence length="196" mass="21977">MAMADSALKNDRRRAAKPLLWIGIASMIMAFAGLTSGYIVSRSSLIEANTWLYFDIPSEFYISTAIIIASSFVMTFAVRSARAGSMGKAKLLLLLTLIAGLVFSGFQVMGWSQLTQNEIRFTGEGSNVAGSWFYIITWFHLLHVTGGVITLLVTWVKAQMGKYSQDDYLGIEMAAIFWHFVDILWIFLFLFLAIFR</sequence>
<dbReference type="PANTHER" id="PTHR11403">
    <property type="entry name" value="CYTOCHROME C OXIDASE SUBUNIT III"/>
    <property type="match status" value="1"/>
</dbReference>
<evidence type="ECO:0000256" key="7">
    <source>
        <dbReference type="RuleBase" id="RU003376"/>
    </source>
</evidence>
<keyword evidence="11" id="KW-1185">Reference proteome</keyword>
<keyword evidence="5 8" id="KW-1133">Transmembrane helix</keyword>
<feature type="transmembrane region" description="Helical" evidence="8">
    <location>
        <begin position="20"/>
        <end position="40"/>
    </location>
</feature>